<accession>A0ABY7DWD2</accession>
<sequence length="312" mass="35080">MADVSLYYFPGSYYSLKYVNIHAGEQNEEWYLRINPNGMVPVLQIGDKYYSESEHIIDVVDHTFSSGPTLVPDVETGLGAEVKRFRELLDSVPVDVITFGLLANPQLRTTEMKMPAAFKKLTTPANIAKNFAASIEKYKKQLQTCPSDLKQNIEMKLQRITERRDKVMNTLKVQATLDDLESVFNQLADRLKKSAAECSEGEDVWLCGARFTAADITAAMLMFRLEMVGVLSRFASPSGRQEVLSYYTRLSARPTVKRTYALVEKSKSVYMMYAVKKYGKIALKIGLVVGLVGLGYLGVREYSRAYKGIKNA</sequence>
<evidence type="ECO:0000313" key="5">
    <source>
        <dbReference type="EMBL" id="WAR01359.1"/>
    </source>
</evidence>
<dbReference type="PROSITE" id="PS50404">
    <property type="entry name" value="GST_NTER"/>
    <property type="match status" value="1"/>
</dbReference>
<proteinExistence type="inferred from homology"/>
<organism evidence="5 6">
    <name type="scientific">Mya arenaria</name>
    <name type="common">Soft-shell clam</name>
    <dbReference type="NCBI Taxonomy" id="6604"/>
    <lineage>
        <taxon>Eukaryota</taxon>
        <taxon>Metazoa</taxon>
        <taxon>Spiralia</taxon>
        <taxon>Lophotrochozoa</taxon>
        <taxon>Mollusca</taxon>
        <taxon>Bivalvia</taxon>
        <taxon>Autobranchia</taxon>
        <taxon>Heteroconchia</taxon>
        <taxon>Euheterodonta</taxon>
        <taxon>Imparidentia</taxon>
        <taxon>Neoheterodontei</taxon>
        <taxon>Myida</taxon>
        <taxon>Myoidea</taxon>
        <taxon>Myidae</taxon>
        <taxon>Mya</taxon>
    </lineage>
</organism>
<evidence type="ECO:0000256" key="2">
    <source>
        <dbReference type="SAM" id="Coils"/>
    </source>
</evidence>
<reference evidence="5" key="1">
    <citation type="submission" date="2022-11" db="EMBL/GenBank/DDBJ databases">
        <title>Centuries of genome instability and evolution in soft-shell clam transmissible cancer (bioRxiv).</title>
        <authorList>
            <person name="Hart S.F.M."/>
            <person name="Yonemitsu M.A."/>
            <person name="Giersch R.M."/>
            <person name="Beal B.F."/>
            <person name="Arriagada G."/>
            <person name="Davis B.W."/>
            <person name="Ostrander E.A."/>
            <person name="Goff S.P."/>
            <person name="Metzger M.J."/>
        </authorList>
    </citation>
    <scope>NUCLEOTIDE SEQUENCE</scope>
    <source>
        <strain evidence="5">MELC-2E11</strain>
        <tissue evidence="5">Siphon/mantle</tissue>
    </source>
</reference>
<dbReference type="PANTHER" id="PTHR44188">
    <property type="entry name" value="GDAP1, ISOFORM A"/>
    <property type="match status" value="1"/>
</dbReference>
<keyword evidence="6" id="KW-1185">Reference proteome</keyword>
<dbReference type="PANTHER" id="PTHR44188:SF1">
    <property type="entry name" value="GDAP1, ISOFORM A"/>
    <property type="match status" value="1"/>
</dbReference>
<dbReference type="SUPFAM" id="SSF47616">
    <property type="entry name" value="GST C-terminal domain-like"/>
    <property type="match status" value="1"/>
</dbReference>
<dbReference type="Proteomes" id="UP001164746">
    <property type="component" value="Chromosome 4"/>
</dbReference>
<evidence type="ECO:0000256" key="3">
    <source>
        <dbReference type="SAM" id="Phobius"/>
    </source>
</evidence>
<dbReference type="Gene3D" id="1.20.1050.10">
    <property type="match status" value="1"/>
</dbReference>
<evidence type="ECO:0000259" key="4">
    <source>
        <dbReference type="PROSITE" id="PS50404"/>
    </source>
</evidence>
<keyword evidence="3" id="KW-1133">Transmembrane helix</keyword>
<comment type="similarity">
    <text evidence="1">Belongs to the GST superfamily.</text>
</comment>
<dbReference type="Pfam" id="PF13417">
    <property type="entry name" value="GST_N_3"/>
    <property type="match status" value="1"/>
</dbReference>
<dbReference type="SUPFAM" id="SSF52833">
    <property type="entry name" value="Thioredoxin-like"/>
    <property type="match status" value="1"/>
</dbReference>
<feature type="coiled-coil region" evidence="2">
    <location>
        <begin position="150"/>
        <end position="197"/>
    </location>
</feature>
<dbReference type="InterPro" id="IPR004045">
    <property type="entry name" value="Glutathione_S-Trfase_N"/>
</dbReference>
<protein>
    <submittedName>
        <fullName evidence="5">GDAP1-like protein</fullName>
    </submittedName>
</protein>
<feature type="domain" description="GST N-terminal" evidence="4">
    <location>
        <begin position="1"/>
        <end position="68"/>
    </location>
</feature>
<dbReference type="InterPro" id="IPR036249">
    <property type="entry name" value="Thioredoxin-like_sf"/>
</dbReference>
<keyword evidence="3" id="KW-0812">Transmembrane</keyword>
<gene>
    <name evidence="5" type="ORF">MAR_007917</name>
</gene>
<dbReference type="EMBL" id="CP111015">
    <property type="protein sequence ID" value="WAR01359.1"/>
    <property type="molecule type" value="Genomic_DNA"/>
</dbReference>
<dbReference type="InterPro" id="IPR036282">
    <property type="entry name" value="Glutathione-S-Trfase_C_sf"/>
</dbReference>
<dbReference type="Gene3D" id="3.40.30.10">
    <property type="entry name" value="Glutaredoxin"/>
    <property type="match status" value="1"/>
</dbReference>
<feature type="transmembrane region" description="Helical" evidence="3">
    <location>
        <begin position="281"/>
        <end position="299"/>
    </location>
</feature>
<keyword evidence="3" id="KW-0472">Membrane</keyword>
<dbReference type="CDD" id="cd00570">
    <property type="entry name" value="GST_N_family"/>
    <property type="match status" value="1"/>
</dbReference>
<keyword evidence="2" id="KW-0175">Coiled coil</keyword>
<name>A0ABY7DWD2_MYAAR</name>
<evidence type="ECO:0000313" key="6">
    <source>
        <dbReference type="Proteomes" id="UP001164746"/>
    </source>
</evidence>
<evidence type="ECO:0000256" key="1">
    <source>
        <dbReference type="ARBA" id="ARBA00007409"/>
    </source>
</evidence>